<comment type="similarity">
    <text evidence="1">Belongs to the DNA2/NAM7 helicase family.</text>
</comment>
<dbReference type="SUPFAM" id="SSF52540">
    <property type="entry name" value="P-loop containing nucleoside triphosphate hydrolases"/>
    <property type="match status" value="1"/>
</dbReference>
<dbReference type="PANTHER" id="PTHR43788">
    <property type="entry name" value="DNA2/NAM7 HELICASE FAMILY MEMBER"/>
    <property type="match status" value="1"/>
</dbReference>
<dbReference type="EMBL" id="SAUN01000001">
    <property type="protein sequence ID" value="RVX40523.1"/>
    <property type="molecule type" value="Genomic_DNA"/>
</dbReference>
<organism evidence="10 11">
    <name type="scientific">Nonomuraea polychroma</name>
    <dbReference type="NCBI Taxonomy" id="46176"/>
    <lineage>
        <taxon>Bacteria</taxon>
        <taxon>Bacillati</taxon>
        <taxon>Actinomycetota</taxon>
        <taxon>Actinomycetes</taxon>
        <taxon>Streptosporangiales</taxon>
        <taxon>Streptosporangiaceae</taxon>
        <taxon>Nonomuraea</taxon>
    </lineage>
</organism>
<dbReference type="RefSeq" id="WP_127932885.1">
    <property type="nucleotide sequence ID" value="NZ_SAUN01000001.1"/>
</dbReference>
<dbReference type="Pfam" id="PF13086">
    <property type="entry name" value="AAA_11"/>
    <property type="match status" value="2"/>
</dbReference>
<evidence type="ECO:0000256" key="2">
    <source>
        <dbReference type="ARBA" id="ARBA00022741"/>
    </source>
</evidence>
<evidence type="ECO:0000259" key="9">
    <source>
        <dbReference type="Pfam" id="PF18741"/>
    </source>
</evidence>
<keyword evidence="4" id="KW-0347">Helicase</keyword>
<sequence length="1326" mass="144530">MTEPSDSRRAELIAAAQANWISALTDLGGRNTLLYYKDRRAGTLDLAAADPARLERFLRTGSIRLTRLFGDADARADAIRRVQAIHRKSRELLEERGLRAAYLAIGMARWDELFLEPAAPVLLRGLTISPTRARHDDFELVLDDEAEVNPVLLHKLATVYGADAERATGDHDELRAIAAAAEVPGFGIQDRRVIGTFTYSKLPMVRDMQAAGELLADSDVVAAIAGDLDAQELLSGDRGQPMELDSPEDDYSVLDADSSQRSAIAAVLSGRSLVIHGPPGTGKSQTIANLIAALVAKGRKVLFVAEKRAAIDAVLSRLKGADLGDLVLDIHEGTRDRLRIARDLGDTADLAQTVTEGRAQELDRRLIDRQRRLSRHVAGLHEPHAPWGLSAFQIQSALLGVPAEARTPVRLFPPERIDREAADRIRDELRDFAHLGGFTLRPGGTPWYGASLRTAEQARQAADRASRLHSHLLPLLAYRVDQACAEVGLRAPEGHRERMAVLQLFAGVAQTMRRLSPRVFESDPARLAAAVGPHPMAAGDGGPLGLRERHALRKRAGALWLGAGKPERAELHAALAEAAGQLAEWDALRLPPPAPGAWRAGSDGTSPPGTPWRGGAAGSGGAAGDEARERPPWPPSDLGGLLRLQAECEAQLASLRAYVRVPDEPAEVLAELCADRDTAWKLPRLYDLGMRFDAFGLGQLLDDLARKQATSDLAAAAFDHAWYSSILDHIRVSDPRYAAERGDALDEIAGDFRERDIRHLAANQARVRRAWAVRLRDAEDRHPLQARVIRKQAALRRGHLPLRRLLDQTGDVLFALKPCWAMSPLIVSQVLPATRLFDVVIFDEASQIVPADAVPSIMRAHQIVVAGDDRQLPPTNFFRQVSDGLDDAEDEESLVSFGAGFESVLDALRPLLPTWPLTWHYRSRDERLVAFSNARIYGGALTTFPGVSRGDCLRHVVVAQPPGPGQEASVPAEVDKVVELVLDHARARPGESLGVIALGMRHAERVDQALREALAEHPELEDFFAEDAPEPFFVKNLERVQGDERDAIILTIGYGKHRDGRMRYQWGPLLRDGGERRLNVAATRAKHRLTLVSSFSSHDVDPARVTKAGARLLADYLEYAGSGGTPADASGGTALNPFEADVRDRLARHGITVVPQYGVGGFRVDFAATHPKDPDRMVLAIEADGASYRDSRSVRDRDRLRKEHLERLGWNFHRLWSTNWFHNPQGEADKLRKAYEEAVAAYEPEPDAEPAPSPHAGPAPSPHAGPAPSPHAGPAPSPHAGPAPSPHAGPAPSADAGRALDRRLPEPERALDRRPPQPGSELDRPG</sequence>
<dbReference type="Proteomes" id="UP000284824">
    <property type="component" value="Unassembled WGS sequence"/>
</dbReference>
<dbReference type="InterPro" id="IPR027417">
    <property type="entry name" value="P-loop_NTPase"/>
</dbReference>
<protein>
    <submittedName>
        <fullName evidence="10">AAA domain-containing protein</fullName>
    </submittedName>
</protein>
<dbReference type="OrthoDB" id="9757917at2"/>
<feature type="domain" description="DNA2/NAM7 helicase helicase" evidence="7">
    <location>
        <begin position="833"/>
        <end position="875"/>
    </location>
</feature>
<dbReference type="PANTHER" id="PTHR43788:SF8">
    <property type="entry name" value="DNA-BINDING PROTEIN SMUBP-2"/>
    <property type="match status" value="1"/>
</dbReference>
<feature type="compositionally biased region" description="Basic and acidic residues" evidence="6">
    <location>
        <begin position="1298"/>
        <end position="1326"/>
    </location>
</feature>
<evidence type="ECO:0000256" key="3">
    <source>
        <dbReference type="ARBA" id="ARBA00022801"/>
    </source>
</evidence>
<dbReference type="Gene3D" id="3.40.50.300">
    <property type="entry name" value="P-loop containing nucleotide triphosphate hydrolases"/>
    <property type="match status" value="3"/>
</dbReference>
<evidence type="ECO:0000256" key="6">
    <source>
        <dbReference type="SAM" id="MobiDB-lite"/>
    </source>
</evidence>
<evidence type="ECO:0000256" key="5">
    <source>
        <dbReference type="ARBA" id="ARBA00022840"/>
    </source>
</evidence>
<dbReference type="GO" id="GO:0005524">
    <property type="term" value="F:ATP binding"/>
    <property type="evidence" value="ECO:0007669"/>
    <property type="project" value="UniProtKB-KW"/>
</dbReference>
<feature type="domain" description="Restriction endonuclease type II-like" evidence="9">
    <location>
        <begin position="1138"/>
        <end position="1234"/>
    </location>
</feature>
<feature type="domain" description="DNA2/NAM7 helicase helicase" evidence="7">
    <location>
        <begin position="257"/>
        <end position="329"/>
    </location>
</feature>
<evidence type="ECO:0000313" key="10">
    <source>
        <dbReference type="EMBL" id="RVX40523.1"/>
    </source>
</evidence>
<keyword evidence="2" id="KW-0547">Nucleotide-binding</keyword>
<keyword evidence="3" id="KW-0378">Hydrolase</keyword>
<dbReference type="InterPro" id="IPR050534">
    <property type="entry name" value="Coronavir_polyprotein_1ab"/>
</dbReference>
<dbReference type="Gene3D" id="3.40.960.10">
    <property type="entry name" value="VSR Endonuclease"/>
    <property type="match status" value="1"/>
</dbReference>
<dbReference type="InterPro" id="IPR041679">
    <property type="entry name" value="DNA2/NAM7-like_C"/>
</dbReference>
<keyword evidence="5" id="KW-0067">ATP-binding</keyword>
<gene>
    <name evidence="10" type="ORF">EDD27_2934</name>
</gene>
<comment type="caution">
    <text evidence="10">The sequence shown here is derived from an EMBL/GenBank/DDBJ whole genome shotgun (WGS) entry which is preliminary data.</text>
</comment>
<evidence type="ECO:0000259" key="7">
    <source>
        <dbReference type="Pfam" id="PF13086"/>
    </source>
</evidence>
<accession>A0A438M545</accession>
<reference evidence="10 11" key="1">
    <citation type="submission" date="2019-01" db="EMBL/GenBank/DDBJ databases">
        <title>Sequencing the genomes of 1000 actinobacteria strains.</title>
        <authorList>
            <person name="Klenk H.-P."/>
        </authorList>
    </citation>
    <scope>NUCLEOTIDE SEQUENCE [LARGE SCALE GENOMIC DNA]</scope>
    <source>
        <strain evidence="10 11">DSM 43925</strain>
    </source>
</reference>
<feature type="domain" description="DNA2/NAM7 helicase-like C-terminal" evidence="8">
    <location>
        <begin position="969"/>
        <end position="1094"/>
    </location>
</feature>
<dbReference type="GO" id="GO:0016787">
    <property type="term" value="F:hydrolase activity"/>
    <property type="evidence" value="ECO:0007669"/>
    <property type="project" value="UniProtKB-KW"/>
</dbReference>
<evidence type="ECO:0000256" key="4">
    <source>
        <dbReference type="ARBA" id="ARBA00022806"/>
    </source>
</evidence>
<dbReference type="Pfam" id="PF13195">
    <property type="entry name" value="DUF4011"/>
    <property type="match status" value="1"/>
</dbReference>
<dbReference type="InterPro" id="IPR025103">
    <property type="entry name" value="DUF4011"/>
</dbReference>
<evidence type="ECO:0000313" key="11">
    <source>
        <dbReference type="Proteomes" id="UP000284824"/>
    </source>
</evidence>
<evidence type="ECO:0000259" key="8">
    <source>
        <dbReference type="Pfam" id="PF13087"/>
    </source>
</evidence>
<feature type="compositionally biased region" description="Pro residues" evidence="6">
    <location>
        <begin position="1249"/>
        <end position="1289"/>
    </location>
</feature>
<dbReference type="InterPro" id="IPR011335">
    <property type="entry name" value="Restrct_endonuc-II-like"/>
</dbReference>
<dbReference type="GO" id="GO:0043139">
    <property type="term" value="F:5'-3' DNA helicase activity"/>
    <property type="evidence" value="ECO:0007669"/>
    <property type="project" value="TreeGrafter"/>
</dbReference>
<dbReference type="Pfam" id="PF18741">
    <property type="entry name" value="MTES_1575"/>
    <property type="match status" value="1"/>
</dbReference>
<dbReference type="InterPro" id="IPR047187">
    <property type="entry name" value="SF1_C_Upf1"/>
</dbReference>
<name>A0A438M545_9ACTN</name>
<keyword evidence="11" id="KW-1185">Reference proteome</keyword>
<feature type="region of interest" description="Disordered" evidence="6">
    <location>
        <begin position="593"/>
        <end position="638"/>
    </location>
</feature>
<dbReference type="InterPro" id="IPR041677">
    <property type="entry name" value="DNA2/NAM7_AAA_11"/>
</dbReference>
<dbReference type="Pfam" id="PF13087">
    <property type="entry name" value="AAA_12"/>
    <property type="match status" value="1"/>
</dbReference>
<dbReference type="SUPFAM" id="SSF52980">
    <property type="entry name" value="Restriction endonuclease-like"/>
    <property type="match status" value="1"/>
</dbReference>
<dbReference type="FunFam" id="3.40.960.10:FF:000002">
    <property type="entry name" value="DNA helicase related protein"/>
    <property type="match status" value="1"/>
</dbReference>
<feature type="region of interest" description="Disordered" evidence="6">
    <location>
        <begin position="1242"/>
        <end position="1326"/>
    </location>
</feature>
<evidence type="ECO:0000256" key="1">
    <source>
        <dbReference type="ARBA" id="ARBA00007913"/>
    </source>
</evidence>
<proteinExistence type="inferred from homology"/>
<dbReference type="CDD" id="cd18808">
    <property type="entry name" value="SF1_C_Upf1"/>
    <property type="match status" value="1"/>
</dbReference>
<dbReference type="InterPro" id="IPR049468">
    <property type="entry name" value="Restrct_endonuc-II-like_dom"/>
</dbReference>